<sequence length="57" mass="6635">MKYNGFLTSLVTTHIIVVFMAGLHYTLHHMVDTLRSFNYSSINMVLILMKVMIIVYL</sequence>
<keyword evidence="1" id="KW-0812">Transmembrane</keyword>
<evidence type="ECO:0000313" key="2">
    <source>
        <dbReference type="EnsemblMetazoa" id="Aqu2.1.04068_001"/>
    </source>
</evidence>
<dbReference type="InParanoid" id="A0A1X7SPR3"/>
<accession>A0A1X7SPR3</accession>
<keyword evidence="1" id="KW-0472">Membrane</keyword>
<dbReference type="AlphaFoldDB" id="A0A1X7SPR3"/>
<evidence type="ECO:0000256" key="1">
    <source>
        <dbReference type="SAM" id="Phobius"/>
    </source>
</evidence>
<dbReference type="EnsemblMetazoa" id="Aqu2.1.04068_001">
    <property type="protein sequence ID" value="Aqu2.1.04068_001"/>
    <property type="gene ID" value="Aqu2.1.04068"/>
</dbReference>
<reference evidence="2" key="1">
    <citation type="submission" date="2017-05" db="UniProtKB">
        <authorList>
            <consortium name="EnsemblMetazoa"/>
        </authorList>
    </citation>
    <scope>IDENTIFICATION</scope>
</reference>
<protein>
    <submittedName>
        <fullName evidence="2">Uncharacterized protein</fullName>
    </submittedName>
</protein>
<organism evidence="2">
    <name type="scientific">Amphimedon queenslandica</name>
    <name type="common">Sponge</name>
    <dbReference type="NCBI Taxonomy" id="400682"/>
    <lineage>
        <taxon>Eukaryota</taxon>
        <taxon>Metazoa</taxon>
        <taxon>Porifera</taxon>
        <taxon>Demospongiae</taxon>
        <taxon>Heteroscleromorpha</taxon>
        <taxon>Haplosclerida</taxon>
        <taxon>Niphatidae</taxon>
        <taxon>Amphimedon</taxon>
    </lineage>
</organism>
<feature type="transmembrane region" description="Helical" evidence="1">
    <location>
        <begin position="6"/>
        <end position="25"/>
    </location>
</feature>
<proteinExistence type="predicted"/>
<feature type="transmembrane region" description="Helical" evidence="1">
    <location>
        <begin position="37"/>
        <end position="56"/>
    </location>
</feature>
<keyword evidence="1" id="KW-1133">Transmembrane helix</keyword>
<name>A0A1X7SPR3_AMPQE</name>